<accession>A0A9P6HK31</accession>
<dbReference type="GO" id="GO:0016491">
    <property type="term" value="F:oxidoreductase activity"/>
    <property type="evidence" value="ECO:0007669"/>
    <property type="project" value="InterPro"/>
</dbReference>
<evidence type="ECO:0000313" key="3">
    <source>
        <dbReference type="Proteomes" id="UP000736335"/>
    </source>
</evidence>
<comment type="caution">
    <text evidence="2">The sequence shown here is derived from an EMBL/GenBank/DDBJ whole genome shotgun (WGS) entry which is preliminary data.</text>
</comment>
<protein>
    <submittedName>
        <fullName evidence="2">NADP-dependent oxidoreductase domain-containing protein</fullName>
    </submittedName>
</protein>
<dbReference type="SUPFAM" id="SSF51430">
    <property type="entry name" value="NAD(P)-linked oxidoreductase"/>
    <property type="match status" value="1"/>
</dbReference>
<reference evidence="2" key="1">
    <citation type="journal article" date="2020" name="Nat. Commun.">
        <title>Large-scale genome sequencing of mycorrhizal fungi provides insights into the early evolution of symbiotic traits.</title>
        <authorList>
            <person name="Miyauchi S."/>
            <person name="Kiss E."/>
            <person name="Kuo A."/>
            <person name="Drula E."/>
            <person name="Kohler A."/>
            <person name="Sanchez-Garcia M."/>
            <person name="Morin E."/>
            <person name="Andreopoulos B."/>
            <person name="Barry K.W."/>
            <person name="Bonito G."/>
            <person name="Buee M."/>
            <person name="Carver A."/>
            <person name="Chen C."/>
            <person name="Cichocki N."/>
            <person name="Clum A."/>
            <person name="Culley D."/>
            <person name="Crous P.W."/>
            <person name="Fauchery L."/>
            <person name="Girlanda M."/>
            <person name="Hayes R.D."/>
            <person name="Keri Z."/>
            <person name="LaButti K."/>
            <person name="Lipzen A."/>
            <person name="Lombard V."/>
            <person name="Magnuson J."/>
            <person name="Maillard F."/>
            <person name="Murat C."/>
            <person name="Nolan M."/>
            <person name="Ohm R.A."/>
            <person name="Pangilinan J."/>
            <person name="Pereira M.F."/>
            <person name="Perotto S."/>
            <person name="Peter M."/>
            <person name="Pfister S."/>
            <person name="Riley R."/>
            <person name="Sitrit Y."/>
            <person name="Stielow J.B."/>
            <person name="Szollosi G."/>
            <person name="Zifcakova L."/>
            <person name="Stursova M."/>
            <person name="Spatafora J.W."/>
            <person name="Tedersoo L."/>
            <person name="Vaario L.M."/>
            <person name="Yamada A."/>
            <person name="Yan M."/>
            <person name="Wang P."/>
            <person name="Xu J."/>
            <person name="Bruns T."/>
            <person name="Baldrian P."/>
            <person name="Vilgalys R."/>
            <person name="Dunand C."/>
            <person name="Henrissat B."/>
            <person name="Grigoriev I.V."/>
            <person name="Hibbett D."/>
            <person name="Nagy L.G."/>
            <person name="Martin F.M."/>
        </authorList>
    </citation>
    <scope>NUCLEOTIDE SEQUENCE</scope>
    <source>
        <strain evidence="2">UH-Tt-Lm1</strain>
    </source>
</reference>
<name>A0A9P6HK31_9AGAM</name>
<keyword evidence="3" id="KW-1185">Reference proteome</keyword>
<dbReference type="InterPro" id="IPR023210">
    <property type="entry name" value="NADP_OxRdtase_dom"/>
</dbReference>
<evidence type="ECO:0000313" key="2">
    <source>
        <dbReference type="EMBL" id="KAF9788654.1"/>
    </source>
</evidence>
<dbReference type="Pfam" id="PF00248">
    <property type="entry name" value="Aldo_ket_red"/>
    <property type="match status" value="1"/>
</dbReference>
<dbReference type="InterPro" id="IPR036812">
    <property type="entry name" value="NAD(P)_OxRdtase_dom_sf"/>
</dbReference>
<proteinExistence type="predicted"/>
<dbReference type="EMBL" id="WIUZ02000004">
    <property type="protein sequence ID" value="KAF9788654.1"/>
    <property type="molecule type" value="Genomic_DNA"/>
</dbReference>
<sequence length="199" mass="21633">MFLFPAGSRLITGEVANHHVPDPNPSYLLQKVLVLQRSSDSDPLQQQLQSSITSASHLAQCLLLQHATVVPAINQIGLHPSCPQTDLVKFSQSVGIAVTAYSPLGSTRSPLAQNEVVKKIAENKGVTPYAVLLSLWANMDQISVLSKSVTPERIRANKELVNLSEEEIAELLEIDKTSHFRCCSPGWTGYGSLGFPDCE</sequence>
<feature type="domain" description="NADP-dependent oxidoreductase" evidence="1">
    <location>
        <begin position="53"/>
        <end position="175"/>
    </location>
</feature>
<evidence type="ECO:0000259" key="1">
    <source>
        <dbReference type="Pfam" id="PF00248"/>
    </source>
</evidence>
<dbReference type="InterPro" id="IPR020471">
    <property type="entry name" value="AKR"/>
</dbReference>
<reference evidence="2" key="2">
    <citation type="submission" date="2020-11" db="EMBL/GenBank/DDBJ databases">
        <authorList>
            <consortium name="DOE Joint Genome Institute"/>
            <person name="Kuo A."/>
            <person name="Miyauchi S."/>
            <person name="Kiss E."/>
            <person name="Drula E."/>
            <person name="Kohler A."/>
            <person name="Sanchez-Garcia M."/>
            <person name="Andreopoulos B."/>
            <person name="Barry K.W."/>
            <person name="Bonito G."/>
            <person name="Buee M."/>
            <person name="Carver A."/>
            <person name="Chen C."/>
            <person name="Cichocki N."/>
            <person name="Clum A."/>
            <person name="Culley D."/>
            <person name="Crous P.W."/>
            <person name="Fauchery L."/>
            <person name="Girlanda M."/>
            <person name="Hayes R."/>
            <person name="Keri Z."/>
            <person name="Labutti K."/>
            <person name="Lipzen A."/>
            <person name="Lombard V."/>
            <person name="Magnuson J."/>
            <person name="Maillard F."/>
            <person name="Morin E."/>
            <person name="Murat C."/>
            <person name="Nolan M."/>
            <person name="Ohm R."/>
            <person name="Pangilinan J."/>
            <person name="Pereira M."/>
            <person name="Perotto S."/>
            <person name="Peter M."/>
            <person name="Riley R."/>
            <person name="Sitrit Y."/>
            <person name="Stielow B."/>
            <person name="Szollosi G."/>
            <person name="Zifcakova L."/>
            <person name="Stursova M."/>
            <person name="Spatafora J.W."/>
            <person name="Tedersoo L."/>
            <person name="Vaario L.-M."/>
            <person name="Yamada A."/>
            <person name="Yan M."/>
            <person name="Wang P."/>
            <person name="Xu J."/>
            <person name="Bruns T."/>
            <person name="Baldrian P."/>
            <person name="Vilgalys R."/>
            <person name="Henrissat B."/>
            <person name="Grigoriev I.V."/>
            <person name="Hibbett D."/>
            <person name="Nagy L.G."/>
            <person name="Martin F.M."/>
        </authorList>
    </citation>
    <scope>NUCLEOTIDE SEQUENCE</scope>
    <source>
        <strain evidence="2">UH-Tt-Lm1</strain>
    </source>
</reference>
<dbReference type="PRINTS" id="PR00069">
    <property type="entry name" value="ALDKETRDTASE"/>
</dbReference>
<dbReference type="PANTHER" id="PTHR11732">
    <property type="entry name" value="ALDO/KETO REDUCTASE"/>
    <property type="match status" value="1"/>
</dbReference>
<dbReference type="OrthoDB" id="416253at2759"/>
<dbReference type="Gene3D" id="3.20.20.100">
    <property type="entry name" value="NADP-dependent oxidoreductase domain"/>
    <property type="match status" value="1"/>
</dbReference>
<organism evidence="2 3">
    <name type="scientific">Thelephora terrestris</name>
    <dbReference type="NCBI Taxonomy" id="56493"/>
    <lineage>
        <taxon>Eukaryota</taxon>
        <taxon>Fungi</taxon>
        <taxon>Dikarya</taxon>
        <taxon>Basidiomycota</taxon>
        <taxon>Agaricomycotina</taxon>
        <taxon>Agaricomycetes</taxon>
        <taxon>Thelephorales</taxon>
        <taxon>Thelephoraceae</taxon>
        <taxon>Thelephora</taxon>
    </lineage>
</organism>
<dbReference type="Proteomes" id="UP000736335">
    <property type="component" value="Unassembled WGS sequence"/>
</dbReference>
<dbReference type="AlphaFoldDB" id="A0A9P6HK31"/>
<gene>
    <name evidence="2" type="ORF">BJ322DRAFT_1106628</name>
</gene>